<name>D5XBC2_THEPJ</name>
<proteinExistence type="predicted"/>
<evidence type="ECO:0000313" key="3">
    <source>
        <dbReference type="EMBL" id="ADG83351.1"/>
    </source>
</evidence>
<dbReference type="SMART" id="SM00360">
    <property type="entry name" value="RRM"/>
    <property type="match status" value="1"/>
</dbReference>
<dbReference type="AlphaFoldDB" id="D5XBC2"/>
<dbReference type="CDD" id="cd21608">
    <property type="entry name" value="RRM2_NsCP33_like"/>
    <property type="match status" value="1"/>
</dbReference>
<organism evidence="3 4">
    <name type="scientific">Thermincola potens (strain JR)</name>
    <dbReference type="NCBI Taxonomy" id="635013"/>
    <lineage>
        <taxon>Bacteria</taxon>
        <taxon>Bacillati</taxon>
        <taxon>Bacillota</taxon>
        <taxon>Clostridia</taxon>
        <taxon>Eubacteriales</taxon>
        <taxon>Thermincolaceae</taxon>
        <taxon>Thermincola</taxon>
    </lineage>
</organism>
<dbReference type="GO" id="GO:0003723">
    <property type="term" value="F:RNA binding"/>
    <property type="evidence" value="ECO:0007669"/>
    <property type="project" value="UniProtKB-KW"/>
</dbReference>
<dbReference type="SUPFAM" id="SSF54928">
    <property type="entry name" value="RNA-binding domain, RBD"/>
    <property type="match status" value="1"/>
</dbReference>
<gene>
    <name evidence="3" type="ordered locus">TherJR_2514</name>
</gene>
<feature type="domain" description="RRM" evidence="2">
    <location>
        <begin position="87"/>
        <end position="164"/>
    </location>
</feature>
<accession>D5XBC2</accession>
<evidence type="ECO:0000313" key="4">
    <source>
        <dbReference type="Proteomes" id="UP000002377"/>
    </source>
</evidence>
<dbReference type="InterPro" id="IPR052462">
    <property type="entry name" value="SLIRP/GR-RBP-like"/>
</dbReference>
<dbReference type="Proteomes" id="UP000002377">
    <property type="component" value="Chromosome"/>
</dbReference>
<dbReference type="InterPro" id="IPR012677">
    <property type="entry name" value="Nucleotide-bd_a/b_plait_sf"/>
</dbReference>
<dbReference type="STRING" id="635013.TherJR_2514"/>
<keyword evidence="4" id="KW-1185">Reference proteome</keyword>
<dbReference type="InterPro" id="IPR048289">
    <property type="entry name" value="RRM2_NsCP33-like"/>
</dbReference>
<dbReference type="EMBL" id="CP002028">
    <property type="protein sequence ID" value="ADG83351.1"/>
    <property type="molecule type" value="Genomic_DNA"/>
</dbReference>
<reference evidence="3 4" key="1">
    <citation type="submission" date="2010-05" db="EMBL/GenBank/DDBJ databases">
        <title>Complete sequence of Thermincola sp. JR.</title>
        <authorList>
            <consortium name="US DOE Joint Genome Institute"/>
            <person name="Lucas S."/>
            <person name="Copeland A."/>
            <person name="Lapidus A."/>
            <person name="Cheng J.-F."/>
            <person name="Bruce D."/>
            <person name="Goodwin L."/>
            <person name="Pitluck S."/>
            <person name="Chertkov O."/>
            <person name="Detter J.C."/>
            <person name="Han C."/>
            <person name="Tapia R."/>
            <person name="Land M."/>
            <person name="Hauser L."/>
            <person name="Kyrpides N."/>
            <person name="Mikhailova N."/>
            <person name="Hazen T.C."/>
            <person name="Woyke T."/>
        </authorList>
    </citation>
    <scope>NUCLEOTIDE SEQUENCE [LARGE SCALE GENOMIC DNA]</scope>
    <source>
        <strain evidence="3 4">JR</strain>
    </source>
</reference>
<keyword evidence="1" id="KW-0694">RNA-binding</keyword>
<dbReference type="Pfam" id="PF00076">
    <property type="entry name" value="RRM_1"/>
    <property type="match status" value="1"/>
</dbReference>
<dbReference type="PROSITE" id="PS50102">
    <property type="entry name" value="RRM"/>
    <property type="match status" value="1"/>
</dbReference>
<dbReference type="Gene3D" id="3.30.70.330">
    <property type="match status" value="1"/>
</dbReference>
<dbReference type="InterPro" id="IPR000504">
    <property type="entry name" value="RRM_dom"/>
</dbReference>
<evidence type="ECO:0000259" key="2">
    <source>
        <dbReference type="PROSITE" id="PS50102"/>
    </source>
</evidence>
<evidence type="ECO:0000256" key="1">
    <source>
        <dbReference type="ARBA" id="ARBA00022884"/>
    </source>
</evidence>
<dbReference type="PANTHER" id="PTHR48027">
    <property type="entry name" value="HETEROGENEOUS NUCLEAR RIBONUCLEOPROTEIN 87F-RELATED"/>
    <property type="match status" value="1"/>
</dbReference>
<dbReference type="InterPro" id="IPR035979">
    <property type="entry name" value="RBD_domain_sf"/>
</dbReference>
<dbReference type="eggNOG" id="COG0724">
    <property type="taxonomic scope" value="Bacteria"/>
</dbReference>
<dbReference type="HOGENOM" id="CLU_1569941_0_0_9"/>
<sequence>MIHFEHNTTRNKTKDIKTYCFGFSNLEVPRGCIRQLSVFKKGTWVQETQVPFKLKLVFGYQHSTKGWASVFVSVVAEIEREVKVLVRTLYVGNLPWATKPEELAEAFAAHGKVVGSRIITDRETGRSRGFGFVEVEDEDADRLIAEMNGKEFNGRVLTVNEAKPRGEGAQ</sequence>
<protein>
    <submittedName>
        <fullName evidence="3">RNP-1 like RNA-binding protein</fullName>
    </submittedName>
</protein>
<dbReference type="KEGG" id="tjr:TherJR_2514"/>